<evidence type="ECO:0000256" key="1">
    <source>
        <dbReference type="SAM" id="SignalP"/>
    </source>
</evidence>
<name>A0A9P3LG00_9APHY</name>
<accession>A0A9P3LG00</accession>
<sequence length="300" mass="33188">MLLDLLRLLPHLVHLHLQDIFVTSAPAAQDEHALTSVKTLIISSRQEEIPSSDVLLLFNCFRRVENLEVDVPCFYNFRRASAECPPPRALAVHTVSAHGSMSETLFVHLARSPSAYILHTLVLQDLEIFPLVGLQRLLAATHANLTRLSLSFRSFCGEPQAETFAIVSLACCIALRTLEISVQAAPRDWRTVWQIIATISAETNVALEDLTLVLRERGQVVSQDMWALSNRDVLSSVLSTLARLNVHGAFKRFLLKKTASEGWSSEEEVFPDALQSHAGISRVPFGRLGGLGLGEHVRGD</sequence>
<evidence type="ECO:0000313" key="2">
    <source>
        <dbReference type="EMBL" id="GJE92562.1"/>
    </source>
</evidence>
<protein>
    <submittedName>
        <fullName evidence="2">Uncharacterized protein</fullName>
    </submittedName>
</protein>
<keyword evidence="3" id="KW-1185">Reference proteome</keyword>
<dbReference type="EMBL" id="BPQB01000027">
    <property type="protein sequence ID" value="GJE92562.1"/>
    <property type="molecule type" value="Genomic_DNA"/>
</dbReference>
<evidence type="ECO:0000313" key="3">
    <source>
        <dbReference type="Proteomes" id="UP000703269"/>
    </source>
</evidence>
<dbReference type="AlphaFoldDB" id="A0A9P3LG00"/>
<reference evidence="2 3" key="1">
    <citation type="submission" date="2021-08" db="EMBL/GenBank/DDBJ databases">
        <title>Draft Genome Sequence of Phanerochaete sordida strain YK-624.</title>
        <authorList>
            <person name="Mori T."/>
            <person name="Dohra H."/>
            <person name="Suzuki T."/>
            <person name="Kawagishi H."/>
            <person name="Hirai H."/>
        </authorList>
    </citation>
    <scope>NUCLEOTIDE SEQUENCE [LARGE SCALE GENOMIC DNA]</scope>
    <source>
        <strain evidence="2 3">YK-624</strain>
    </source>
</reference>
<organism evidence="2 3">
    <name type="scientific">Phanerochaete sordida</name>
    <dbReference type="NCBI Taxonomy" id="48140"/>
    <lineage>
        <taxon>Eukaryota</taxon>
        <taxon>Fungi</taxon>
        <taxon>Dikarya</taxon>
        <taxon>Basidiomycota</taxon>
        <taxon>Agaricomycotina</taxon>
        <taxon>Agaricomycetes</taxon>
        <taxon>Polyporales</taxon>
        <taxon>Phanerochaetaceae</taxon>
        <taxon>Phanerochaete</taxon>
    </lineage>
</organism>
<feature type="chain" id="PRO_5040286789" evidence="1">
    <location>
        <begin position="16"/>
        <end position="300"/>
    </location>
</feature>
<comment type="caution">
    <text evidence="2">The sequence shown here is derived from an EMBL/GenBank/DDBJ whole genome shotgun (WGS) entry which is preliminary data.</text>
</comment>
<keyword evidence="1" id="KW-0732">Signal</keyword>
<dbReference type="Proteomes" id="UP000703269">
    <property type="component" value="Unassembled WGS sequence"/>
</dbReference>
<feature type="signal peptide" evidence="1">
    <location>
        <begin position="1"/>
        <end position="15"/>
    </location>
</feature>
<gene>
    <name evidence="2" type="ORF">PsYK624_087170</name>
</gene>
<proteinExistence type="predicted"/>